<dbReference type="Gene3D" id="3.90.320.10">
    <property type="match status" value="1"/>
</dbReference>
<dbReference type="CDD" id="cd22343">
    <property type="entry name" value="PDDEXK_lambda_exonuclease-like"/>
    <property type="match status" value="1"/>
</dbReference>
<dbReference type="SUPFAM" id="SSF52980">
    <property type="entry name" value="Restriction endonuclease-like"/>
    <property type="match status" value="1"/>
</dbReference>
<dbReference type="OrthoDB" id="6774613at2759"/>
<name>A0A6I8U958_AEDAE</name>
<gene>
    <name evidence="2" type="primary">110676787</name>
</gene>
<dbReference type="Proteomes" id="UP000008820">
    <property type="component" value="Chromosome 1"/>
</dbReference>
<dbReference type="InterPro" id="IPR011604">
    <property type="entry name" value="PDDEXK-like_dom_sf"/>
</dbReference>
<proteinExistence type="predicted"/>
<evidence type="ECO:0000259" key="1">
    <source>
        <dbReference type="Pfam" id="PF09588"/>
    </source>
</evidence>
<dbReference type="GO" id="GO:0006281">
    <property type="term" value="P:DNA repair"/>
    <property type="evidence" value="ECO:0007669"/>
    <property type="project" value="UniProtKB-ARBA"/>
</dbReference>
<keyword evidence="3" id="KW-1185">Reference proteome</keyword>
<organism evidence="2 3">
    <name type="scientific">Aedes aegypti</name>
    <name type="common">Yellowfever mosquito</name>
    <name type="synonym">Culex aegypti</name>
    <dbReference type="NCBI Taxonomy" id="7159"/>
    <lineage>
        <taxon>Eukaryota</taxon>
        <taxon>Metazoa</taxon>
        <taxon>Ecdysozoa</taxon>
        <taxon>Arthropoda</taxon>
        <taxon>Hexapoda</taxon>
        <taxon>Insecta</taxon>
        <taxon>Pterygota</taxon>
        <taxon>Neoptera</taxon>
        <taxon>Endopterygota</taxon>
        <taxon>Diptera</taxon>
        <taxon>Nematocera</taxon>
        <taxon>Culicoidea</taxon>
        <taxon>Culicidae</taxon>
        <taxon>Culicinae</taxon>
        <taxon>Aedini</taxon>
        <taxon>Aedes</taxon>
        <taxon>Stegomyia</taxon>
    </lineage>
</organism>
<dbReference type="EnsemblMetazoa" id="AAEL027718-RA">
    <property type="protein sequence ID" value="AAEL027718-PA"/>
    <property type="gene ID" value="AAEL027718"/>
</dbReference>
<dbReference type="Pfam" id="PF09588">
    <property type="entry name" value="YqaJ"/>
    <property type="match status" value="1"/>
</dbReference>
<dbReference type="AlphaFoldDB" id="A0A6I8U958"/>
<dbReference type="InterPro" id="IPR019080">
    <property type="entry name" value="YqaJ_viral_recombinase"/>
</dbReference>
<reference evidence="2" key="2">
    <citation type="submission" date="2020-05" db="UniProtKB">
        <authorList>
            <consortium name="EnsemblMetazoa"/>
        </authorList>
    </citation>
    <scope>IDENTIFICATION</scope>
    <source>
        <strain evidence="2">LVP_AGWG</strain>
    </source>
</reference>
<dbReference type="InterPro" id="IPR011335">
    <property type="entry name" value="Restrct_endonuc-II-like"/>
</dbReference>
<evidence type="ECO:0000313" key="3">
    <source>
        <dbReference type="Proteomes" id="UP000008820"/>
    </source>
</evidence>
<dbReference type="InParanoid" id="A0A6I8U958"/>
<sequence>MEAGFRKADINSLPKVDFYMVQHFLSTNDKFRDANKRGKIQRSSNPDYLKTAIGRVQYKIENDVFTVKARVVPEHKVTKRQYSVVAVIDNQEEEIKDVFCESESDGCKAAAGGCKHAVAFLFYLYEKYSSPSPTDTTCLWKVPQLARVDENIDNFDLSLHNPSGIKRKNDVENGSGRFLETLLGKCPDSHTNTALKYHKSTSQSDACCMYNLMLEFKSQPLSTNDSKAFISFCKCSISVQACTSIEVNTRGQNSSLWHRLKFGRITASKLYELSRCLTPDGSLVNAVMGYSSQTTEAMERGLRLENKVVDIISKHYKNVRRCGLYLHPRYPAFGASPDAINENTVFEIKCPFKEENIKYYINKNGKLKDKVNCQIHLQMVMTQKENGVLVLVRPGFEKNRNPEKFVEFHEVNFDKDFITKAMKSSYKFWCEHIFIKLYGRF</sequence>
<dbReference type="PANTHER" id="PTHR39953:SF1">
    <property type="entry name" value="RE54151P"/>
    <property type="match status" value="1"/>
</dbReference>
<reference evidence="2 3" key="1">
    <citation type="submission" date="2017-06" db="EMBL/GenBank/DDBJ databases">
        <title>Aedes aegypti genome working group (AGWG) sequencing and assembly.</title>
        <authorList>
            <consortium name="Aedes aegypti Genome Working Group (AGWG)"/>
            <person name="Matthews B.J."/>
        </authorList>
    </citation>
    <scope>NUCLEOTIDE SEQUENCE [LARGE SCALE GENOMIC DNA]</scope>
    <source>
        <strain evidence="2 3">LVP_AGWG</strain>
    </source>
</reference>
<dbReference type="PANTHER" id="PTHR39953">
    <property type="entry name" value="RE54151P"/>
    <property type="match status" value="1"/>
</dbReference>
<feature type="domain" description="YqaJ viral recombinase" evidence="1">
    <location>
        <begin position="257"/>
        <end position="384"/>
    </location>
</feature>
<protein>
    <recommendedName>
        <fullName evidence="1">YqaJ viral recombinase domain-containing protein</fullName>
    </recommendedName>
</protein>
<accession>A0A6I8U958</accession>
<evidence type="ECO:0000313" key="2">
    <source>
        <dbReference type="EnsemblMetazoa" id="AAEL027718-PA"/>
    </source>
</evidence>